<name>A0A834RFV9_SARSC</name>
<dbReference type="GO" id="GO:0006606">
    <property type="term" value="P:protein import into nucleus"/>
    <property type="evidence" value="ECO:0007669"/>
    <property type="project" value="TreeGrafter"/>
</dbReference>
<dbReference type="GO" id="GO:0005634">
    <property type="term" value="C:nucleus"/>
    <property type="evidence" value="ECO:0007669"/>
    <property type="project" value="TreeGrafter"/>
</dbReference>
<proteinExistence type="predicted"/>
<dbReference type="OrthoDB" id="10356265at2759"/>
<dbReference type="EnsemblMetazoa" id="SSS_2405s_mrna">
    <property type="protein sequence ID" value="KAF7496249.1"/>
    <property type="gene ID" value="SSS_2405"/>
</dbReference>
<feature type="transmembrane region" description="Helical" evidence="1">
    <location>
        <begin position="114"/>
        <end position="136"/>
    </location>
</feature>
<dbReference type="AlphaFoldDB" id="A0A834RFV9"/>
<dbReference type="PANTHER" id="PTHR15191:SF3">
    <property type="entry name" value="PITUITARY TUMOR-TRANSFORMING GENE PROTEIN-BINDING FACTOR"/>
    <property type="match status" value="1"/>
</dbReference>
<evidence type="ECO:0000313" key="4">
    <source>
        <dbReference type="EnsemblMetazoa" id="KAF7496249.1"/>
    </source>
</evidence>
<keyword evidence="2" id="KW-0732">Signal</keyword>
<evidence type="ECO:0008006" key="6">
    <source>
        <dbReference type="Google" id="ProtNLM"/>
    </source>
</evidence>
<evidence type="ECO:0000313" key="3">
    <source>
        <dbReference type="EMBL" id="KAF7496249.1"/>
    </source>
</evidence>
<keyword evidence="1" id="KW-1133">Transmembrane helix</keyword>
<dbReference type="GO" id="GO:0005737">
    <property type="term" value="C:cytoplasm"/>
    <property type="evidence" value="ECO:0007669"/>
    <property type="project" value="TreeGrafter"/>
</dbReference>
<feature type="chain" id="PRO_5038259377" description="Pituitary tumor-transforming gene 1 protein-interacting protein-like" evidence="2">
    <location>
        <begin position="16"/>
        <end position="198"/>
    </location>
</feature>
<reference evidence="4" key="3">
    <citation type="submission" date="2022-06" db="UniProtKB">
        <authorList>
            <consortium name="EnsemblMetazoa"/>
        </authorList>
    </citation>
    <scope>IDENTIFICATION</scope>
</reference>
<accession>A0A834RFV9</accession>
<dbReference type="PANTHER" id="PTHR15191">
    <property type="entry name" value="PROTEIN CBG20567"/>
    <property type="match status" value="1"/>
</dbReference>
<sequence>MVKIIFLSLWICSESMTMVRMMTMIKTIDLNLIDLDQNRTLSSSSSSLSSSSFREDLVNFCQQQGDSCQHCIQDIRCFYCHLDNRCYPYTIEFRNKCDSKQISWRSCRSSSIDFLIKLAIVFGAISIMVLFITLFWCCCIESCCRRFERRQMKRWEQSRQSLRSIHQQRIRIRSLNQERRSKIREKFHLDSGFSYQHF</sequence>
<dbReference type="InterPro" id="IPR052304">
    <property type="entry name" value="PTTG1IP"/>
</dbReference>
<dbReference type="Proteomes" id="UP000070412">
    <property type="component" value="Unassembled WGS sequence"/>
</dbReference>
<reference evidence="5" key="1">
    <citation type="journal article" date="2020" name="PLoS Negl. Trop. Dis.">
        <title>High-quality nuclear genome for Sarcoptes scabiei-A critical resource for a neglected parasite.</title>
        <authorList>
            <person name="Korhonen P.K."/>
            <person name="Gasser R.B."/>
            <person name="Ma G."/>
            <person name="Wang T."/>
            <person name="Stroehlein A.J."/>
            <person name="Young N.D."/>
            <person name="Ang C.S."/>
            <person name="Fernando D.D."/>
            <person name="Lu H.C."/>
            <person name="Taylor S."/>
            <person name="Reynolds S.L."/>
            <person name="Mofiz E."/>
            <person name="Najaraj S.H."/>
            <person name="Gowda H."/>
            <person name="Madugundu A."/>
            <person name="Renuse S."/>
            <person name="Holt D."/>
            <person name="Pandey A."/>
            <person name="Papenfuss A.T."/>
            <person name="Fischer K."/>
        </authorList>
    </citation>
    <scope>NUCLEOTIDE SEQUENCE [LARGE SCALE GENOMIC DNA]</scope>
</reference>
<organism evidence="3">
    <name type="scientific">Sarcoptes scabiei</name>
    <name type="common">Itch mite</name>
    <name type="synonym">Acarus scabiei</name>
    <dbReference type="NCBI Taxonomy" id="52283"/>
    <lineage>
        <taxon>Eukaryota</taxon>
        <taxon>Metazoa</taxon>
        <taxon>Ecdysozoa</taxon>
        <taxon>Arthropoda</taxon>
        <taxon>Chelicerata</taxon>
        <taxon>Arachnida</taxon>
        <taxon>Acari</taxon>
        <taxon>Acariformes</taxon>
        <taxon>Sarcoptiformes</taxon>
        <taxon>Astigmata</taxon>
        <taxon>Psoroptidia</taxon>
        <taxon>Sarcoptoidea</taxon>
        <taxon>Sarcoptidae</taxon>
        <taxon>Sarcoptinae</taxon>
        <taxon>Sarcoptes</taxon>
    </lineage>
</organism>
<protein>
    <recommendedName>
        <fullName evidence="6">Pituitary tumor-transforming gene 1 protein-interacting protein-like</fullName>
    </recommendedName>
</protein>
<keyword evidence="5" id="KW-1185">Reference proteome</keyword>
<reference evidence="3" key="2">
    <citation type="submission" date="2020-01" db="EMBL/GenBank/DDBJ databases">
        <authorList>
            <person name="Korhonen P.K.K."/>
            <person name="Guangxu M.G."/>
            <person name="Wang T.W."/>
            <person name="Stroehlein A.J.S."/>
            <person name="Young N.D."/>
            <person name="Ang C.-S.A."/>
            <person name="Fernando D.W.F."/>
            <person name="Lu H.L."/>
            <person name="Taylor S.T."/>
            <person name="Ehtesham M.E.M."/>
            <person name="Najaraj S.H.N."/>
            <person name="Harsha G.H.G."/>
            <person name="Madugundu A.M."/>
            <person name="Renuse S.R."/>
            <person name="Holt D.H."/>
            <person name="Pandey A.P."/>
            <person name="Papenfuss A.P."/>
            <person name="Gasser R.B.G."/>
            <person name="Fischer K.F."/>
        </authorList>
    </citation>
    <scope>NUCLEOTIDE SEQUENCE</scope>
    <source>
        <strain evidence="3">SSS_KF_BRIS2020</strain>
    </source>
</reference>
<evidence type="ECO:0000313" key="5">
    <source>
        <dbReference type="Proteomes" id="UP000070412"/>
    </source>
</evidence>
<keyword evidence="1" id="KW-0472">Membrane</keyword>
<gene>
    <name evidence="3" type="ORF">SSS_2405</name>
</gene>
<dbReference type="EMBL" id="WVUK01000014">
    <property type="protein sequence ID" value="KAF7496249.1"/>
    <property type="molecule type" value="Genomic_DNA"/>
</dbReference>
<evidence type="ECO:0000256" key="2">
    <source>
        <dbReference type="SAM" id="SignalP"/>
    </source>
</evidence>
<evidence type="ECO:0000256" key="1">
    <source>
        <dbReference type="SAM" id="Phobius"/>
    </source>
</evidence>
<feature type="signal peptide" evidence="2">
    <location>
        <begin position="1"/>
        <end position="15"/>
    </location>
</feature>
<keyword evidence="1" id="KW-0812">Transmembrane</keyword>